<evidence type="ECO:0000256" key="3">
    <source>
        <dbReference type="ARBA" id="ARBA00022603"/>
    </source>
</evidence>
<dbReference type="InterPro" id="IPR013216">
    <property type="entry name" value="Methyltransf_11"/>
</dbReference>
<dbReference type="PANTHER" id="PTHR44068">
    <property type="entry name" value="ZGC:194242"/>
    <property type="match status" value="1"/>
</dbReference>
<dbReference type="CDD" id="cd02440">
    <property type="entry name" value="AdoMet_MTases"/>
    <property type="match status" value="1"/>
</dbReference>
<evidence type="ECO:0000256" key="6">
    <source>
        <dbReference type="PROSITE-ProRule" id="PRU00914"/>
    </source>
</evidence>
<dbReference type="EMBL" id="JAEHOE010000009">
    <property type="protein sequence ID" value="KAG2498726.1"/>
    <property type="molecule type" value="Genomic_DNA"/>
</dbReference>
<dbReference type="GO" id="GO:0032259">
    <property type="term" value="P:methylation"/>
    <property type="evidence" value="ECO:0007669"/>
    <property type="project" value="UniProtKB-UniRule"/>
</dbReference>
<name>A0A835YD94_9CHLO</name>
<keyword evidence="5 6" id="KW-0949">S-adenosyl-L-methionine</keyword>
<dbReference type="InterPro" id="IPR025774">
    <property type="entry name" value="PiNMT-like"/>
</dbReference>
<dbReference type="SUPFAM" id="SSF53335">
    <property type="entry name" value="S-adenosyl-L-methionine-dependent methyltransferases"/>
    <property type="match status" value="1"/>
</dbReference>
<dbReference type="PROSITE" id="PS51581">
    <property type="entry name" value="SAM_GTMT"/>
    <property type="match status" value="1"/>
</dbReference>
<feature type="region of interest" description="SAM motif II" evidence="6">
    <location>
        <begin position="146"/>
        <end position="154"/>
    </location>
</feature>
<keyword evidence="9" id="KW-1185">Reference proteome</keyword>
<dbReference type="PANTHER" id="PTHR44068:SF11">
    <property type="entry name" value="GERANYL DIPHOSPHATE 2-C-METHYLTRANSFERASE"/>
    <property type="match status" value="1"/>
</dbReference>
<gene>
    <name evidence="8" type="ORF">HYH03_003466</name>
</gene>
<dbReference type="InterPro" id="IPR050447">
    <property type="entry name" value="Erg6_SMT_methyltransf"/>
</dbReference>
<proteinExistence type="inferred from homology"/>
<reference evidence="8" key="1">
    <citation type="journal article" date="2020" name="bioRxiv">
        <title>Comparative genomics of Chlamydomonas.</title>
        <authorList>
            <person name="Craig R.J."/>
            <person name="Hasan A.R."/>
            <person name="Ness R.W."/>
            <person name="Keightley P.D."/>
        </authorList>
    </citation>
    <scope>NUCLEOTIDE SEQUENCE</scope>
    <source>
        <strain evidence="8">CCAP 11/70</strain>
    </source>
</reference>
<feature type="region of interest" description="SAM motif III" evidence="6">
    <location>
        <begin position="173"/>
        <end position="182"/>
    </location>
</feature>
<feature type="domain" description="Methyltransferase type 11" evidence="7">
    <location>
        <begin position="84"/>
        <end position="182"/>
    </location>
</feature>
<dbReference type="AlphaFoldDB" id="A0A835YD94"/>
<dbReference type="GO" id="GO:0008757">
    <property type="term" value="F:S-adenosylmethionine-dependent methyltransferase activity"/>
    <property type="evidence" value="ECO:0007669"/>
    <property type="project" value="InterPro"/>
</dbReference>
<evidence type="ECO:0000313" key="9">
    <source>
        <dbReference type="Proteomes" id="UP000612055"/>
    </source>
</evidence>
<feature type="region of interest" description="SAM motif I" evidence="6">
    <location>
        <begin position="83"/>
        <end position="92"/>
    </location>
</feature>
<dbReference type="GO" id="GO:0009820">
    <property type="term" value="P:alkaloid metabolic process"/>
    <property type="evidence" value="ECO:0007669"/>
    <property type="project" value="UniProtKB-KW"/>
</dbReference>
<dbReference type="Gene3D" id="3.40.50.150">
    <property type="entry name" value="Vaccinia Virus protein VP39"/>
    <property type="match status" value="1"/>
</dbReference>
<evidence type="ECO:0000256" key="4">
    <source>
        <dbReference type="ARBA" id="ARBA00022679"/>
    </source>
</evidence>
<dbReference type="OrthoDB" id="8300214at2759"/>
<evidence type="ECO:0000313" key="8">
    <source>
        <dbReference type="EMBL" id="KAG2498726.1"/>
    </source>
</evidence>
<protein>
    <recommendedName>
        <fullName evidence="7">Methyltransferase type 11 domain-containing protein</fullName>
    </recommendedName>
</protein>
<comment type="pathway">
    <text evidence="1">Alkaloid biosynthesis.</text>
</comment>
<dbReference type="Pfam" id="PF08241">
    <property type="entry name" value="Methyltransf_11"/>
    <property type="match status" value="1"/>
</dbReference>
<dbReference type="Proteomes" id="UP000612055">
    <property type="component" value="Unassembled WGS sequence"/>
</dbReference>
<accession>A0A835YD94</accession>
<keyword evidence="3 6" id="KW-0489">Methyltransferase</keyword>
<comment type="similarity">
    <text evidence="6">Belongs to the class I-like SAM-binding methyltransferase superfamily. gTMT family.</text>
</comment>
<keyword evidence="4 6" id="KW-0808">Transferase</keyword>
<comment type="caution">
    <text evidence="8">The sequence shown here is derived from an EMBL/GenBank/DDBJ whole genome shotgun (WGS) entry which is preliminary data.</text>
</comment>
<evidence type="ECO:0000256" key="1">
    <source>
        <dbReference type="ARBA" id="ARBA00004913"/>
    </source>
</evidence>
<keyword evidence="2" id="KW-0017">Alkaloid metabolism</keyword>
<evidence type="ECO:0000256" key="5">
    <source>
        <dbReference type="ARBA" id="ARBA00022691"/>
    </source>
</evidence>
<dbReference type="InterPro" id="IPR029063">
    <property type="entry name" value="SAM-dependent_MTases_sf"/>
</dbReference>
<evidence type="ECO:0000259" key="7">
    <source>
        <dbReference type="Pfam" id="PF08241"/>
    </source>
</evidence>
<sequence>MVRAGPFETLVKPLTTLGKMDDLKSGIANFYDESSELWENMWGEHMHHGFYPKGGPRRTHQEAQEDMIEQTLQVAGVTKVQNMVDVGCGIGGSSRYIARKFGCTSRGITLSPKQAARANALSAEQGFGDRLSFQVGDALAQPFKDGSFDLVWSMESGEHMPDKRQFVSELCRVCAPGGKIIVVTWCHRVLAPGESLKPDEVSLLDRICEAYYLPAWCSVADYQKLFEEKGIVDIKTRDWSEEVSPFWGAVIATALTTEGLAGLVKAGWTTIKGALVMPLMAEGFRRGLIKFVLITGRKG</sequence>
<evidence type="ECO:0000256" key="2">
    <source>
        <dbReference type="ARBA" id="ARBA00022589"/>
    </source>
</evidence>
<organism evidence="8 9">
    <name type="scientific">Edaphochlamys debaryana</name>
    <dbReference type="NCBI Taxonomy" id="47281"/>
    <lineage>
        <taxon>Eukaryota</taxon>
        <taxon>Viridiplantae</taxon>
        <taxon>Chlorophyta</taxon>
        <taxon>core chlorophytes</taxon>
        <taxon>Chlorophyceae</taxon>
        <taxon>CS clade</taxon>
        <taxon>Chlamydomonadales</taxon>
        <taxon>Chlamydomonadales incertae sedis</taxon>
        <taxon>Edaphochlamys</taxon>
    </lineage>
</organism>